<accession>A0A5C3LQ09</accession>
<evidence type="ECO:0000313" key="1">
    <source>
        <dbReference type="EMBL" id="TFK34388.1"/>
    </source>
</evidence>
<protein>
    <submittedName>
        <fullName evidence="1">Uncharacterized protein</fullName>
    </submittedName>
</protein>
<organism evidence="1 2">
    <name type="scientific">Crucibulum laeve</name>
    <dbReference type="NCBI Taxonomy" id="68775"/>
    <lineage>
        <taxon>Eukaryota</taxon>
        <taxon>Fungi</taxon>
        <taxon>Dikarya</taxon>
        <taxon>Basidiomycota</taxon>
        <taxon>Agaricomycotina</taxon>
        <taxon>Agaricomycetes</taxon>
        <taxon>Agaricomycetidae</taxon>
        <taxon>Agaricales</taxon>
        <taxon>Agaricineae</taxon>
        <taxon>Nidulariaceae</taxon>
        <taxon>Crucibulum</taxon>
    </lineage>
</organism>
<dbReference type="EMBL" id="ML213632">
    <property type="protein sequence ID" value="TFK34388.1"/>
    <property type="molecule type" value="Genomic_DNA"/>
</dbReference>
<keyword evidence="2" id="KW-1185">Reference proteome</keyword>
<gene>
    <name evidence="1" type="ORF">BDQ12DRAFT_370799</name>
</gene>
<sequence length="71" mass="8100">MIFLTSTFHPTQAWRWISKLRSWTCTASIRSMFMLLFIFVVHGPVVGRNGHEIIITGLLGLNYSRTNIFGG</sequence>
<dbReference type="AlphaFoldDB" id="A0A5C3LQ09"/>
<dbReference type="Proteomes" id="UP000308652">
    <property type="component" value="Unassembled WGS sequence"/>
</dbReference>
<name>A0A5C3LQ09_9AGAR</name>
<proteinExistence type="predicted"/>
<evidence type="ECO:0000313" key="2">
    <source>
        <dbReference type="Proteomes" id="UP000308652"/>
    </source>
</evidence>
<reference evidence="1 2" key="1">
    <citation type="journal article" date="2019" name="Nat. Ecol. Evol.">
        <title>Megaphylogeny resolves global patterns of mushroom evolution.</title>
        <authorList>
            <person name="Varga T."/>
            <person name="Krizsan K."/>
            <person name="Foldi C."/>
            <person name="Dima B."/>
            <person name="Sanchez-Garcia M."/>
            <person name="Sanchez-Ramirez S."/>
            <person name="Szollosi G.J."/>
            <person name="Szarkandi J.G."/>
            <person name="Papp V."/>
            <person name="Albert L."/>
            <person name="Andreopoulos W."/>
            <person name="Angelini C."/>
            <person name="Antonin V."/>
            <person name="Barry K.W."/>
            <person name="Bougher N.L."/>
            <person name="Buchanan P."/>
            <person name="Buyck B."/>
            <person name="Bense V."/>
            <person name="Catcheside P."/>
            <person name="Chovatia M."/>
            <person name="Cooper J."/>
            <person name="Damon W."/>
            <person name="Desjardin D."/>
            <person name="Finy P."/>
            <person name="Geml J."/>
            <person name="Haridas S."/>
            <person name="Hughes K."/>
            <person name="Justo A."/>
            <person name="Karasinski D."/>
            <person name="Kautmanova I."/>
            <person name="Kiss B."/>
            <person name="Kocsube S."/>
            <person name="Kotiranta H."/>
            <person name="LaButti K.M."/>
            <person name="Lechner B.E."/>
            <person name="Liimatainen K."/>
            <person name="Lipzen A."/>
            <person name="Lukacs Z."/>
            <person name="Mihaltcheva S."/>
            <person name="Morgado L.N."/>
            <person name="Niskanen T."/>
            <person name="Noordeloos M.E."/>
            <person name="Ohm R.A."/>
            <person name="Ortiz-Santana B."/>
            <person name="Ovrebo C."/>
            <person name="Racz N."/>
            <person name="Riley R."/>
            <person name="Savchenko A."/>
            <person name="Shiryaev A."/>
            <person name="Soop K."/>
            <person name="Spirin V."/>
            <person name="Szebenyi C."/>
            <person name="Tomsovsky M."/>
            <person name="Tulloss R.E."/>
            <person name="Uehling J."/>
            <person name="Grigoriev I.V."/>
            <person name="Vagvolgyi C."/>
            <person name="Papp T."/>
            <person name="Martin F.M."/>
            <person name="Miettinen O."/>
            <person name="Hibbett D.S."/>
            <person name="Nagy L.G."/>
        </authorList>
    </citation>
    <scope>NUCLEOTIDE SEQUENCE [LARGE SCALE GENOMIC DNA]</scope>
    <source>
        <strain evidence="1 2">CBS 166.37</strain>
    </source>
</reference>